<dbReference type="OrthoDB" id="197676at2759"/>
<name>A0A2W1BG05_HELAM</name>
<dbReference type="Proteomes" id="UP000249218">
    <property type="component" value="Unassembled WGS sequence"/>
</dbReference>
<evidence type="ECO:0000256" key="1">
    <source>
        <dbReference type="SAM" id="Coils"/>
    </source>
</evidence>
<gene>
    <name evidence="2" type="primary">HaOG208942</name>
    <name evidence="2" type="ORF">B5X24_HaOG208942</name>
</gene>
<keyword evidence="3" id="KW-1185">Reference proteome</keyword>
<evidence type="ECO:0000313" key="2">
    <source>
        <dbReference type="EMBL" id="PZC73718.1"/>
    </source>
</evidence>
<keyword evidence="1" id="KW-0175">Coiled coil</keyword>
<sequence length="296" mass="32518">MPQISLTPDVHDAENSQIMDDVLEILVENGELPPSAVGEATVTPSLDTSYVSNGPTTFAPTDVLTDDVLNDNHVRDSLAADELQRELDDIQNEIMNHADLQAVNASNRCQVDSSTTDIDTDITVDLLSNGEFHTDFGSDPNSVDNDDFFGSLLSCDGGDRIEDKSQAMDIGEDVPERMSMTPLTNGDILDHTRTGFEYMDDLSLPSFQNEESRHDTFGERACEFDLKEFGIDTAAHMTVDGDACDYMDTELIPNLFGRGHVPQCDPLLGGVAARAAPLAPRPRKHYSWDRIEYDAT</sequence>
<proteinExistence type="predicted"/>
<dbReference type="EMBL" id="KZ150089">
    <property type="protein sequence ID" value="PZC73718.1"/>
    <property type="molecule type" value="Genomic_DNA"/>
</dbReference>
<accession>A0A2W1BG05</accession>
<organism evidence="2 3">
    <name type="scientific">Helicoverpa armigera</name>
    <name type="common">Cotton bollworm</name>
    <name type="synonym">Heliothis armigera</name>
    <dbReference type="NCBI Taxonomy" id="29058"/>
    <lineage>
        <taxon>Eukaryota</taxon>
        <taxon>Metazoa</taxon>
        <taxon>Ecdysozoa</taxon>
        <taxon>Arthropoda</taxon>
        <taxon>Hexapoda</taxon>
        <taxon>Insecta</taxon>
        <taxon>Pterygota</taxon>
        <taxon>Neoptera</taxon>
        <taxon>Endopterygota</taxon>
        <taxon>Lepidoptera</taxon>
        <taxon>Glossata</taxon>
        <taxon>Ditrysia</taxon>
        <taxon>Noctuoidea</taxon>
        <taxon>Noctuidae</taxon>
        <taxon>Heliothinae</taxon>
        <taxon>Helicoverpa</taxon>
    </lineage>
</organism>
<reference evidence="2 3" key="1">
    <citation type="journal article" date="2017" name="BMC Biol.">
        <title>Genomic innovations, transcriptional plasticity and gene loss underlying the evolution and divergence of two highly polyphagous and invasive Helicoverpa pest species.</title>
        <authorList>
            <person name="Pearce S.L."/>
            <person name="Clarke D.F."/>
            <person name="East P.D."/>
            <person name="Elfekih S."/>
            <person name="Gordon K.H."/>
            <person name="Jermiin L.S."/>
            <person name="McGaughran A."/>
            <person name="Oakeshott J.G."/>
            <person name="Papanikolaou A."/>
            <person name="Perera O.P."/>
            <person name="Rane R.V."/>
            <person name="Richards S."/>
            <person name="Tay W.T."/>
            <person name="Walsh T.K."/>
            <person name="Anderson A."/>
            <person name="Anderson C.J."/>
            <person name="Asgari S."/>
            <person name="Board P.G."/>
            <person name="Bretschneider A."/>
            <person name="Campbell P.M."/>
            <person name="Chertemps T."/>
            <person name="Christeller J.T."/>
            <person name="Coppin C.W."/>
            <person name="Downes S.J."/>
            <person name="Duan G."/>
            <person name="Farnsworth C.A."/>
            <person name="Good R.T."/>
            <person name="Han L.B."/>
            <person name="Han Y.C."/>
            <person name="Hatje K."/>
            <person name="Horne I."/>
            <person name="Huang Y.P."/>
            <person name="Hughes D.S."/>
            <person name="Jacquin-Joly E."/>
            <person name="James W."/>
            <person name="Jhangiani S."/>
            <person name="Kollmar M."/>
            <person name="Kuwar S.S."/>
            <person name="Li S."/>
            <person name="Liu N.Y."/>
            <person name="Maibeche M.T."/>
            <person name="Miller J.R."/>
            <person name="Montagne N."/>
            <person name="Perry T."/>
            <person name="Qu J."/>
            <person name="Song S.V."/>
            <person name="Sutton G.G."/>
            <person name="Vogel H."/>
            <person name="Walenz B.P."/>
            <person name="Xu W."/>
            <person name="Zhang H.J."/>
            <person name="Zou Z."/>
            <person name="Batterham P."/>
            <person name="Edwards O.R."/>
            <person name="Feyereisen R."/>
            <person name="Gibbs R.A."/>
            <person name="Heckel D.G."/>
            <person name="McGrath A."/>
            <person name="Robin C."/>
            <person name="Scherer S.E."/>
            <person name="Worley K.C."/>
            <person name="Wu Y.D."/>
        </authorList>
    </citation>
    <scope>NUCLEOTIDE SEQUENCE [LARGE SCALE GENOMIC DNA]</scope>
    <source>
        <strain evidence="2">Harm_GR_Male_#8</strain>
        <tissue evidence="2">Whole organism</tissue>
    </source>
</reference>
<feature type="coiled-coil region" evidence="1">
    <location>
        <begin position="73"/>
        <end position="100"/>
    </location>
</feature>
<dbReference type="AlphaFoldDB" id="A0A2W1BG05"/>
<evidence type="ECO:0000313" key="3">
    <source>
        <dbReference type="Proteomes" id="UP000249218"/>
    </source>
</evidence>
<protein>
    <submittedName>
        <fullName evidence="2">Uncharacterized protein</fullName>
    </submittedName>
</protein>